<feature type="compositionally biased region" description="Basic and acidic residues" evidence="1">
    <location>
        <begin position="163"/>
        <end position="180"/>
    </location>
</feature>
<evidence type="ECO:0000256" key="1">
    <source>
        <dbReference type="SAM" id="MobiDB-lite"/>
    </source>
</evidence>
<sequence>MCERKIKKYVCSRCRNFIFVDKPEKAECKWRRWGKRCGHLDQIDIIKCEPELCTRCSSFPADSPLPFIGTPDFAPKSDHDVERRCKAVLNHKKQEDTVRAPALVKARKTYLAGEADPGQAKRDAALNRMLYRRLTRPLELMKMKEPQQEAKNPEEESKEEVEEPAKKSEEPKKEPKETKE</sequence>
<feature type="region of interest" description="Disordered" evidence="1">
    <location>
        <begin position="137"/>
        <end position="180"/>
    </location>
</feature>
<organism evidence="2 3">
    <name type="scientific">Fusarium sporotrichioides</name>
    <dbReference type="NCBI Taxonomy" id="5514"/>
    <lineage>
        <taxon>Eukaryota</taxon>
        <taxon>Fungi</taxon>
        <taxon>Dikarya</taxon>
        <taxon>Ascomycota</taxon>
        <taxon>Pezizomycotina</taxon>
        <taxon>Sordariomycetes</taxon>
        <taxon>Hypocreomycetidae</taxon>
        <taxon>Hypocreales</taxon>
        <taxon>Nectriaceae</taxon>
        <taxon>Fusarium</taxon>
    </lineage>
</organism>
<name>A0A395STK4_FUSSP</name>
<feature type="compositionally biased region" description="Basic and acidic residues" evidence="1">
    <location>
        <begin position="139"/>
        <end position="155"/>
    </location>
</feature>
<proteinExistence type="predicted"/>
<protein>
    <submittedName>
        <fullName evidence="2">Uncharacterized protein</fullName>
    </submittedName>
</protein>
<dbReference type="AlphaFoldDB" id="A0A395STK4"/>
<keyword evidence="3" id="KW-1185">Reference proteome</keyword>
<comment type="caution">
    <text evidence="2">The sequence shown here is derived from an EMBL/GenBank/DDBJ whole genome shotgun (WGS) entry which is preliminary data.</text>
</comment>
<reference evidence="2 3" key="1">
    <citation type="journal article" date="2018" name="PLoS Pathog.">
        <title>Evolution of structural diversity of trichothecenes, a family of toxins produced by plant pathogenic and entomopathogenic fungi.</title>
        <authorList>
            <person name="Proctor R.H."/>
            <person name="McCormick S.P."/>
            <person name="Kim H.S."/>
            <person name="Cardoza R.E."/>
            <person name="Stanley A.M."/>
            <person name="Lindo L."/>
            <person name="Kelly A."/>
            <person name="Brown D.W."/>
            <person name="Lee T."/>
            <person name="Vaughan M.M."/>
            <person name="Alexander N.J."/>
            <person name="Busman M."/>
            <person name="Gutierrez S."/>
        </authorList>
    </citation>
    <scope>NUCLEOTIDE SEQUENCE [LARGE SCALE GENOMIC DNA]</scope>
    <source>
        <strain evidence="2 3">NRRL 3299</strain>
    </source>
</reference>
<evidence type="ECO:0000313" key="3">
    <source>
        <dbReference type="Proteomes" id="UP000266152"/>
    </source>
</evidence>
<evidence type="ECO:0000313" key="2">
    <source>
        <dbReference type="EMBL" id="RGP75783.1"/>
    </source>
</evidence>
<accession>A0A395STK4</accession>
<dbReference type="EMBL" id="PXOF01000013">
    <property type="protein sequence ID" value="RGP75783.1"/>
    <property type="molecule type" value="Genomic_DNA"/>
</dbReference>
<dbReference type="Proteomes" id="UP000266152">
    <property type="component" value="Unassembled WGS sequence"/>
</dbReference>
<gene>
    <name evidence="2" type="ORF">FSPOR_581</name>
</gene>